<comment type="caution">
    <text evidence="3">The sequence shown here is derived from an EMBL/GenBank/DDBJ whole genome shotgun (WGS) entry which is preliminary data.</text>
</comment>
<feature type="compositionally biased region" description="Polar residues" evidence="1">
    <location>
        <begin position="76"/>
        <end position="90"/>
    </location>
</feature>
<organism evidence="3 4">
    <name type="scientific">Paraphoma chrysanthemicola</name>
    <dbReference type="NCBI Taxonomy" id="798071"/>
    <lineage>
        <taxon>Eukaryota</taxon>
        <taxon>Fungi</taxon>
        <taxon>Dikarya</taxon>
        <taxon>Ascomycota</taxon>
        <taxon>Pezizomycotina</taxon>
        <taxon>Dothideomycetes</taxon>
        <taxon>Pleosporomycetidae</taxon>
        <taxon>Pleosporales</taxon>
        <taxon>Pleosporineae</taxon>
        <taxon>Phaeosphaeriaceae</taxon>
        <taxon>Paraphoma</taxon>
    </lineage>
</organism>
<feature type="compositionally biased region" description="Polar residues" evidence="1">
    <location>
        <begin position="34"/>
        <end position="47"/>
    </location>
</feature>
<dbReference type="OrthoDB" id="3800839at2759"/>
<feature type="region of interest" description="Disordered" evidence="1">
    <location>
        <begin position="1"/>
        <end position="111"/>
    </location>
</feature>
<evidence type="ECO:0000313" key="2">
    <source>
        <dbReference type="EMBL" id="KAH7068732.1"/>
    </source>
</evidence>
<proteinExistence type="predicted"/>
<dbReference type="EMBL" id="JAGMVJ010000031">
    <property type="protein sequence ID" value="KAH7068732.1"/>
    <property type="molecule type" value="Genomic_DNA"/>
</dbReference>
<feature type="compositionally biased region" description="Pro residues" evidence="1">
    <location>
        <begin position="135"/>
        <end position="144"/>
    </location>
</feature>
<evidence type="ECO:0000313" key="4">
    <source>
        <dbReference type="Proteomes" id="UP000813461"/>
    </source>
</evidence>
<protein>
    <submittedName>
        <fullName evidence="3">Uncharacterized protein</fullName>
    </submittedName>
</protein>
<keyword evidence="4" id="KW-1185">Reference proteome</keyword>
<feature type="region of interest" description="Disordered" evidence="1">
    <location>
        <begin position="341"/>
        <end position="376"/>
    </location>
</feature>
<dbReference type="AlphaFoldDB" id="A0A8K0RCB2"/>
<feature type="compositionally biased region" description="Low complexity" evidence="1">
    <location>
        <begin position="263"/>
        <end position="277"/>
    </location>
</feature>
<feature type="compositionally biased region" description="Basic and acidic residues" evidence="1">
    <location>
        <begin position="174"/>
        <end position="185"/>
    </location>
</feature>
<evidence type="ECO:0000313" key="3">
    <source>
        <dbReference type="EMBL" id="KAH7092904.1"/>
    </source>
</evidence>
<feature type="compositionally biased region" description="Polar residues" evidence="1">
    <location>
        <begin position="192"/>
        <end position="204"/>
    </location>
</feature>
<sequence length="680" mass="74537">MAKNKHNNRKNKKNKASAAVTDLHSPATLPDVNTPDSTSSLTVTPSDLTPVAGFGGLTLDPTESELELGRVASMDPNDNSPEYDGSSTTPDAPAADVHSKLKEKTPPLSRTNMLGRLFGAQELSRRLHQVTGALPPEPYATPPEMPHDLEQRFMMSLKEYGSDSRLKGKNPLDIIREAREAEVKEKKKQAASQPRSTQQLSSSPHGHGPQHAAASSSPDFAQSAQQFSESPYNHDSQKLDANSSAKFAQPTQQIRSPYDHGFQNSSASSSANPTQSTGPASRALFPSPQVERKPSWDFVETRSGNIAPQGFVPGGYVPALHGIPPFPMPFLEDRQQMLPPPEIKIQAPSPTKTSPSKKRRPTVSDQVPPAKPQLTDETTDLPVLAADQENLWKEDFPGNTNALMTIMIPWSMSMTRLNAQLPDAYHFSINAAFPYRVEPPLAHKLFSAAFYDDKPTPHKEIRFLGPGHKVDMTYYEVDVFSYKDKPAFSVHASKVAALRRALKLDVPETHVDHMSMRHRGDIGEGRWAYILIKAHASAYPDEVPPHVMIAWHTTAVTRASKCLHTIYPGGSNAPKSAAAPQPKGLKRSASLQNLAARSRDAARVRQDLRFASSAELPGVDGATDVVQPGALALLREVWKMEKAGRTPLIEGYRVDVGAWREWLEAVGGGRGKVVVWRERK</sequence>
<feature type="region of interest" description="Disordered" evidence="1">
    <location>
        <begin position="129"/>
        <end position="289"/>
    </location>
</feature>
<feature type="compositionally biased region" description="Basic residues" evidence="1">
    <location>
        <begin position="1"/>
        <end position="15"/>
    </location>
</feature>
<dbReference type="EMBL" id="JAGMVJ010000002">
    <property type="protein sequence ID" value="KAH7092904.1"/>
    <property type="molecule type" value="Genomic_DNA"/>
</dbReference>
<evidence type="ECO:0000256" key="1">
    <source>
        <dbReference type="SAM" id="MobiDB-lite"/>
    </source>
</evidence>
<reference evidence="3" key="1">
    <citation type="journal article" date="2021" name="Nat. Commun.">
        <title>Genetic determinants of endophytism in the Arabidopsis root mycobiome.</title>
        <authorList>
            <person name="Mesny F."/>
            <person name="Miyauchi S."/>
            <person name="Thiergart T."/>
            <person name="Pickel B."/>
            <person name="Atanasova L."/>
            <person name="Karlsson M."/>
            <person name="Huettel B."/>
            <person name="Barry K.W."/>
            <person name="Haridas S."/>
            <person name="Chen C."/>
            <person name="Bauer D."/>
            <person name="Andreopoulos W."/>
            <person name="Pangilinan J."/>
            <person name="LaButti K."/>
            <person name="Riley R."/>
            <person name="Lipzen A."/>
            <person name="Clum A."/>
            <person name="Drula E."/>
            <person name="Henrissat B."/>
            <person name="Kohler A."/>
            <person name="Grigoriev I.V."/>
            <person name="Martin F.M."/>
            <person name="Hacquard S."/>
        </authorList>
    </citation>
    <scope>NUCLEOTIDE SEQUENCE</scope>
    <source>
        <strain evidence="3">MPI-SDFR-AT-0120</strain>
    </source>
</reference>
<accession>A0A8K0RCB2</accession>
<gene>
    <name evidence="3" type="ORF">FB567DRAFT_609093</name>
    <name evidence="2" type="ORF">FB567DRAFT_615164</name>
</gene>
<name>A0A8K0RCB2_9PLEO</name>
<feature type="compositionally biased region" description="Polar residues" evidence="1">
    <location>
        <begin position="213"/>
        <end position="255"/>
    </location>
</feature>
<dbReference type="Proteomes" id="UP000813461">
    <property type="component" value="Unassembled WGS sequence"/>
</dbReference>